<accession>A0A8D8AIL3</accession>
<sequence>MGRSLELGSVKHGDKPSRAALANPNVTAGVRKLGRVRVHSQLQRRAAMDLTVLFRLDQPLLNQPFGELRGRVHQHILDLGVQLRSIRRNLIRRTQRGTSNYHQRRERLSLNLTERDLPRVRNRFTRIILGQIDDGRRLCRYLLLLLVPTNQQPSNRRRLRRSNITSSDALRFLRLFRRLHIRHHRLLIRQFLVVLLLQRFLRGSLLRRLLLHFQPLGQRNVLLIIIVRGKISPRIPSIIVRFVLRPATLALATLQRRRSTPLRGTRRRHHRWRLLLRQRRNRLRDLLQPRNRPQHLVRRKHLPRKDVLPARLLHNVLQLAPDVVVLLFGLLVGGLLRRAQLVRPVLEPQRNFILRQGRHVGFFPTPKMPPLSNVIFTAKNTRNSRKFTRPTRTLHLCTRFNYFYPIILHNFPIICNNLQHTSTFSRIKPRVTFDFFFFFVRAAMRVWVGKMAGLGFPASVQQNPGSLTLFSVFPNS</sequence>
<dbReference type="EMBL" id="HBUE01031999">
    <property type="protein sequence ID" value="CAG6456950.1"/>
    <property type="molecule type" value="Transcribed_RNA"/>
</dbReference>
<protein>
    <submittedName>
        <fullName evidence="2">(northern house mosquito) hypothetical protein</fullName>
    </submittedName>
</protein>
<organism evidence="2">
    <name type="scientific">Culex pipiens</name>
    <name type="common">House mosquito</name>
    <dbReference type="NCBI Taxonomy" id="7175"/>
    <lineage>
        <taxon>Eukaryota</taxon>
        <taxon>Metazoa</taxon>
        <taxon>Ecdysozoa</taxon>
        <taxon>Arthropoda</taxon>
        <taxon>Hexapoda</taxon>
        <taxon>Insecta</taxon>
        <taxon>Pterygota</taxon>
        <taxon>Neoptera</taxon>
        <taxon>Endopterygota</taxon>
        <taxon>Diptera</taxon>
        <taxon>Nematocera</taxon>
        <taxon>Culicoidea</taxon>
        <taxon>Culicidae</taxon>
        <taxon>Culicinae</taxon>
        <taxon>Culicini</taxon>
        <taxon>Culex</taxon>
        <taxon>Culex</taxon>
    </lineage>
</organism>
<reference evidence="2" key="1">
    <citation type="submission" date="2021-05" db="EMBL/GenBank/DDBJ databases">
        <authorList>
            <person name="Alioto T."/>
            <person name="Alioto T."/>
            <person name="Gomez Garrido J."/>
        </authorList>
    </citation>
    <scope>NUCLEOTIDE SEQUENCE</scope>
</reference>
<evidence type="ECO:0000256" key="1">
    <source>
        <dbReference type="SAM" id="MobiDB-lite"/>
    </source>
</evidence>
<name>A0A8D8AIL3_CULPI</name>
<evidence type="ECO:0000313" key="2">
    <source>
        <dbReference type="EMBL" id="CAG6456950.1"/>
    </source>
</evidence>
<feature type="region of interest" description="Disordered" evidence="1">
    <location>
        <begin position="1"/>
        <end position="20"/>
    </location>
</feature>
<dbReference type="AlphaFoldDB" id="A0A8D8AIL3"/>
<proteinExistence type="predicted"/>